<evidence type="ECO:0000256" key="8">
    <source>
        <dbReference type="SAM" id="MobiDB-lite"/>
    </source>
</evidence>
<keyword evidence="5 9" id="KW-0812">Transmembrane</keyword>
<feature type="transmembrane region" description="Helical" evidence="9">
    <location>
        <begin position="295"/>
        <end position="316"/>
    </location>
</feature>
<evidence type="ECO:0000256" key="4">
    <source>
        <dbReference type="ARBA" id="ARBA00022679"/>
    </source>
</evidence>
<feature type="transmembrane region" description="Helical" evidence="9">
    <location>
        <begin position="405"/>
        <end position="426"/>
    </location>
</feature>
<sequence length="513" mass="56901">MSLFPTLSIAPYGPFPARLEILSTKTPFLLHEALTPLFLLFLTLLLYPYKSFLRNAIALPVIIGLYVRLAVLYSSSHWGLAFCVGASAYFGSLQAFNLLVVKDVGRDEDVRWTIDDTGLQCNGNDHVNGPTNGQAELTKERNGKTSQTGNGSTNGIANGSSKGLVKTTNPGLGYPALASYPLRQRARFTFSLLCASRGVGFKFQVRRVKPPPPPSASHISFLVTHFSCIFITYIILDIFGYALAHDPFFYTSGCWKTPLHPPTLSPEQWTAICSPPFVPQDPTIRWLYHNIVRKYLSLFAVYAILSQLFSIAAILFTTPIPITSPSSWAPLFGPIREATSLRGFWTVYWHSIFKKGFSYPGEWVAYKVLGLERANVWAQIIIVFSAFWNSAGLHGVGAWTASGRGLAAAGYFVVQSVGFLVEMVIIRLLKVLGVDQKGALGQTVTFTWMMVWGLWSCEIFFYDFLAGGVGGSEPVAWSTWRWWTGEGEAYRWGPPGEWLRWDANSLGGWGVRV</sequence>
<keyword evidence="7 9" id="KW-0472">Membrane</keyword>
<dbReference type="InterPro" id="IPR044851">
    <property type="entry name" value="Wax_synthase"/>
</dbReference>
<feature type="region of interest" description="Disordered" evidence="8">
    <location>
        <begin position="123"/>
        <end position="163"/>
    </location>
</feature>
<comment type="caution">
    <text evidence="11">The sequence shown here is derived from an EMBL/GenBank/DDBJ whole genome shotgun (WGS) entry which is preliminary data.</text>
</comment>
<evidence type="ECO:0000256" key="7">
    <source>
        <dbReference type="ARBA" id="ARBA00023136"/>
    </source>
</evidence>
<feature type="transmembrane region" description="Helical" evidence="9">
    <location>
        <begin position="79"/>
        <end position="101"/>
    </location>
</feature>
<gene>
    <name evidence="11" type="ORF">TWF481_009223</name>
</gene>
<evidence type="ECO:0000256" key="2">
    <source>
        <dbReference type="ARBA" id="ARBA00005179"/>
    </source>
</evidence>
<protein>
    <recommendedName>
        <fullName evidence="10">Wax synthase domain-containing protein</fullName>
    </recommendedName>
</protein>
<evidence type="ECO:0000313" key="12">
    <source>
        <dbReference type="Proteomes" id="UP001370758"/>
    </source>
</evidence>
<keyword evidence="6 9" id="KW-1133">Transmembrane helix</keyword>
<feature type="compositionally biased region" description="Polar residues" evidence="8">
    <location>
        <begin position="144"/>
        <end position="163"/>
    </location>
</feature>
<feature type="compositionally biased region" description="Polar residues" evidence="8">
    <location>
        <begin position="123"/>
        <end position="135"/>
    </location>
</feature>
<feature type="domain" description="Wax synthase" evidence="10">
    <location>
        <begin position="328"/>
        <end position="404"/>
    </location>
</feature>
<organism evidence="11 12">
    <name type="scientific">Arthrobotrys musiformis</name>
    <dbReference type="NCBI Taxonomy" id="47236"/>
    <lineage>
        <taxon>Eukaryota</taxon>
        <taxon>Fungi</taxon>
        <taxon>Dikarya</taxon>
        <taxon>Ascomycota</taxon>
        <taxon>Pezizomycotina</taxon>
        <taxon>Orbiliomycetes</taxon>
        <taxon>Orbiliales</taxon>
        <taxon>Orbiliaceae</taxon>
        <taxon>Arthrobotrys</taxon>
    </lineage>
</organism>
<feature type="transmembrane region" description="Helical" evidence="9">
    <location>
        <begin position="56"/>
        <end position="73"/>
    </location>
</feature>
<feature type="transmembrane region" description="Helical" evidence="9">
    <location>
        <begin position="219"/>
        <end position="243"/>
    </location>
</feature>
<dbReference type="EMBL" id="JAVHJL010000006">
    <property type="protein sequence ID" value="KAK6501383.1"/>
    <property type="molecule type" value="Genomic_DNA"/>
</dbReference>
<evidence type="ECO:0000259" key="10">
    <source>
        <dbReference type="Pfam" id="PF13813"/>
    </source>
</evidence>
<keyword evidence="4" id="KW-0808">Transferase</keyword>
<dbReference type="PANTHER" id="PTHR31595">
    <property type="entry name" value="LONG-CHAIN-ALCOHOL O-FATTY-ACYLTRANSFERASE 3-RELATED"/>
    <property type="match status" value="1"/>
</dbReference>
<comment type="similarity">
    <text evidence="3">Belongs to the wax synthase family.</text>
</comment>
<dbReference type="PANTHER" id="PTHR31595:SF57">
    <property type="entry name" value="OS04G0481900 PROTEIN"/>
    <property type="match status" value="1"/>
</dbReference>
<evidence type="ECO:0000256" key="6">
    <source>
        <dbReference type="ARBA" id="ARBA00022989"/>
    </source>
</evidence>
<evidence type="ECO:0000313" key="11">
    <source>
        <dbReference type="EMBL" id="KAK6501383.1"/>
    </source>
</evidence>
<proteinExistence type="inferred from homology"/>
<reference evidence="11 12" key="1">
    <citation type="submission" date="2023-08" db="EMBL/GenBank/DDBJ databases">
        <authorList>
            <person name="Palmer J.M."/>
        </authorList>
    </citation>
    <scope>NUCLEOTIDE SEQUENCE [LARGE SCALE GENOMIC DNA]</scope>
    <source>
        <strain evidence="11 12">TWF481</strain>
    </source>
</reference>
<dbReference type="Pfam" id="PF13813">
    <property type="entry name" value="MBOAT_2"/>
    <property type="match status" value="1"/>
</dbReference>
<dbReference type="GO" id="GO:0016020">
    <property type="term" value="C:membrane"/>
    <property type="evidence" value="ECO:0007669"/>
    <property type="project" value="UniProtKB-SubCell"/>
</dbReference>
<evidence type="ECO:0000256" key="9">
    <source>
        <dbReference type="SAM" id="Phobius"/>
    </source>
</evidence>
<name>A0AAV9W488_9PEZI</name>
<evidence type="ECO:0000256" key="3">
    <source>
        <dbReference type="ARBA" id="ARBA00007282"/>
    </source>
</evidence>
<feature type="transmembrane region" description="Helical" evidence="9">
    <location>
        <begin position="376"/>
        <end position="399"/>
    </location>
</feature>
<dbReference type="Proteomes" id="UP001370758">
    <property type="component" value="Unassembled WGS sequence"/>
</dbReference>
<dbReference type="GO" id="GO:0006629">
    <property type="term" value="P:lipid metabolic process"/>
    <property type="evidence" value="ECO:0007669"/>
    <property type="project" value="InterPro"/>
</dbReference>
<feature type="transmembrane region" description="Helical" evidence="9">
    <location>
        <begin position="28"/>
        <end position="49"/>
    </location>
</feature>
<keyword evidence="12" id="KW-1185">Reference proteome</keyword>
<comment type="pathway">
    <text evidence="2">Secondary metabolite biosynthesis.</text>
</comment>
<evidence type="ECO:0000256" key="1">
    <source>
        <dbReference type="ARBA" id="ARBA00004141"/>
    </source>
</evidence>
<dbReference type="AlphaFoldDB" id="A0AAV9W488"/>
<dbReference type="GO" id="GO:0008374">
    <property type="term" value="F:O-acyltransferase activity"/>
    <property type="evidence" value="ECO:0007669"/>
    <property type="project" value="InterPro"/>
</dbReference>
<dbReference type="InterPro" id="IPR032805">
    <property type="entry name" value="Wax_synthase_dom"/>
</dbReference>
<comment type="subcellular location">
    <subcellularLocation>
        <location evidence="1">Membrane</location>
        <topology evidence="1">Multi-pass membrane protein</topology>
    </subcellularLocation>
</comment>
<accession>A0AAV9W488</accession>
<evidence type="ECO:0000256" key="5">
    <source>
        <dbReference type="ARBA" id="ARBA00022692"/>
    </source>
</evidence>